<dbReference type="Proteomes" id="UP000515156">
    <property type="component" value="Chromosome 7"/>
</dbReference>
<keyword evidence="5 7" id="KW-0472">Membrane</keyword>
<evidence type="ECO:0000256" key="3">
    <source>
        <dbReference type="ARBA" id="ARBA00022448"/>
    </source>
</evidence>
<dbReference type="GeneID" id="115474184"/>
<dbReference type="GO" id="GO:0006906">
    <property type="term" value="P:vesicle fusion"/>
    <property type="evidence" value="ECO:0007669"/>
    <property type="project" value="TreeGrafter"/>
</dbReference>
<dbReference type="SUPFAM" id="SSF47661">
    <property type="entry name" value="t-snare proteins"/>
    <property type="match status" value="1"/>
</dbReference>
<dbReference type="PROSITE" id="PS50192">
    <property type="entry name" value="T_SNARE"/>
    <property type="match status" value="1"/>
</dbReference>
<keyword evidence="3" id="KW-0813">Transport</keyword>
<organism evidence="9 10">
    <name type="scientific">Microcaecilia unicolor</name>
    <dbReference type="NCBI Taxonomy" id="1415580"/>
    <lineage>
        <taxon>Eukaryota</taxon>
        <taxon>Metazoa</taxon>
        <taxon>Chordata</taxon>
        <taxon>Craniata</taxon>
        <taxon>Vertebrata</taxon>
        <taxon>Euteleostomi</taxon>
        <taxon>Amphibia</taxon>
        <taxon>Gymnophiona</taxon>
        <taxon>Siphonopidae</taxon>
        <taxon>Microcaecilia</taxon>
    </lineage>
</organism>
<dbReference type="RefSeq" id="XP_030065398.1">
    <property type="nucleotide sequence ID" value="XM_030209538.1"/>
</dbReference>
<evidence type="ECO:0000313" key="9">
    <source>
        <dbReference type="Proteomes" id="UP000515156"/>
    </source>
</evidence>
<keyword evidence="9" id="KW-1185">Reference proteome</keyword>
<dbReference type="PANTHER" id="PTHR19957:SF72">
    <property type="entry name" value="SYNTAXIN-3-LIKE"/>
    <property type="match status" value="1"/>
</dbReference>
<feature type="transmembrane region" description="Helical" evidence="7">
    <location>
        <begin position="271"/>
        <end position="295"/>
    </location>
</feature>
<evidence type="ECO:0000256" key="1">
    <source>
        <dbReference type="ARBA" id="ARBA00004184"/>
    </source>
</evidence>
<keyword evidence="7" id="KW-0812">Transmembrane</keyword>
<protein>
    <submittedName>
        <fullName evidence="10">Syntaxin-1B-like</fullName>
    </submittedName>
</protein>
<dbReference type="PANTHER" id="PTHR19957">
    <property type="entry name" value="SYNTAXIN"/>
    <property type="match status" value="1"/>
</dbReference>
<evidence type="ECO:0000256" key="2">
    <source>
        <dbReference type="ARBA" id="ARBA00009063"/>
    </source>
</evidence>
<feature type="compositionally biased region" description="Basic and acidic residues" evidence="6">
    <location>
        <begin position="1"/>
        <end position="17"/>
    </location>
</feature>
<keyword evidence="4" id="KW-0175">Coiled coil</keyword>
<feature type="domain" description="T-SNARE coiled-coil homology" evidence="8">
    <location>
        <begin position="200"/>
        <end position="262"/>
    </location>
</feature>
<dbReference type="InterPro" id="IPR045242">
    <property type="entry name" value="Syntaxin"/>
</dbReference>
<dbReference type="GO" id="GO:0005886">
    <property type="term" value="C:plasma membrane"/>
    <property type="evidence" value="ECO:0007669"/>
    <property type="project" value="TreeGrafter"/>
</dbReference>
<dbReference type="Gene3D" id="1.20.5.110">
    <property type="match status" value="1"/>
</dbReference>
<dbReference type="InterPro" id="IPR000727">
    <property type="entry name" value="T_SNARE_dom"/>
</dbReference>
<dbReference type="InParanoid" id="A0A6P7YK96"/>
<dbReference type="KEGG" id="muo:115474184"/>
<accession>A0A6P7YK96</accession>
<dbReference type="InterPro" id="IPR006011">
    <property type="entry name" value="Syntaxin_N"/>
</dbReference>
<evidence type="ECO:0000256" key="7">
    <source>
        <dbReference type="SAM" id="Phobius"/>
    </source>
</evidence>
<dbReference type="GO" id="GO:0031201">
    <property type="term" value="C:SNARE complex"/>
    <property type="evidence" value="ECO:0007669"/>
    <property type="project" value="TreeGrafter"/>
</dbReference>
<evidence type="ECO:0000313" key="10">
    <source>
        <dbReference type="RefSeq" id="XP_030065398.1"/>
    </source>
</evidence>
<dbReference type="InterPro" id="IPR010989">
    <property type="entry name" value="SNARE"/>
</dbReference>
<dbReference type="Pfam" id="PF00804">
    <property type="entry name" value="Syntaxin"/>
    <property type="match status" value="1"/>
</dbReference>
<dbReference type="FunFam" id="1.20.5.110:FF:000022">
    <property type="entry name" value="Syntaxin 19"/>
    <property type="match status" value="1"/>
</dbReference>
<dbReference type="AlphaFoldDB" id="A0A6P7YK96"/>
<feature type="region of interest" description="Disordered" evidence="6">
    <location>
        <begin position="1"/>
        <end position="20"/>
    </location>
</feature>
<dbReference type="Gene3D" id="1.20.58.70">
    <property type="match status" value="1"/>
</dbReference>
<dbReference type="OrthoDB" id="10255013at2759"/>
<dbReference type="SMART" id="SM00397">
    <property type="entry name" value="t_SNARE"/>
    <property type="match status" value="1"/>
</dbReference>
<evidence type="ECO:0000256" key="4">
    <source>
        <dbReference type="ARBA" id="ARBA00023054"/>
    </source>
</evidence>
<dbReference type="GO" id="GO:0000149">
    <property type="term" value="F:SNARE binding"/>
    <property type="evidence" value="ECO:0007669"/>
    <property type="project" value="TreeGrafter"/>
</dbReference>
<keyword evidence="7" id="KW-1133">Transmembrane helix</keyword>
<dbReference type="InterPro" id="IPR006012">
    <property type="entry name" value="Syntaxin/epimorphin_CS"/>
</dbReference>
<dbReference type="GO" id="GO:0012505">
    <property type="term" value="C:endomembrane system"/>
    <property type="evidence" value="ECO:0007669"/>
    <property type="project" value="UniProtKB-SubCell"/>
</dbReference>
<sequence length="296" mass="34033">MKDRLEELQNGMNKDDASEFEETLSFDNPVYQENETSAINTFFKEVSELLEKLKKLDESSQKIEQKQGQVLCSTTGESISEGKKELSSMKNAFTCEAQLIQSRLQKMKVVLVEDSKHWMAEYRIRQNQFMVLTNRYRNIITQHYMNETKYVGKLKEQIMRQADLAGLILQEDDINRLVESPRAPQIVGKDLEVLKAKQHLAMAQERHRQLLDLESQITELHTLFLHLEILVSEQQELINSIEYNVLQTMDYISQSNEQVKRAVKYERQSRVAAAVSAVLGFCACCTCLSCAAGAVR</sequence>
<dbReference type="GO" id="GO:0006887">
    <property type="term" value="P:exocytosis"/>
    <property type="evidence" value="ECO:0007669"/>
    <property type="project" value="TreeGrafter"/>
</dbReference>
<dbReference type="PROSITE" id="PS00914">
    <property type="entry name" value="SYNTAXIN"/>
    <property type="match status" value="1"/>
</dbReference>
<evidence type="ECO:0000256" key="5">
    <source>
        <dbReference type="ARBA" id="ARBA00023136"/>
    </source>
</evidence>
<dbReference type="GO" id="GO:0006886">
    <property type="term" value="P:intracellular protein transport"/>
    <property type="evidence" value="ECO:0007669"/>
    <property type="project" value="InterPro"/>
</dbReference>
<evidence type="ECO:0000259" key="8">
    <source>
        <dbReference type="PROSITE" id="PS50192"/>
    </source>
</evidence>
<name>A0A6P7YK96_9AMPH</name>
<proteinExistence type="inferred from homology"/>
<dbReference type="GO" id="GO:0048278">
    <property type="term" value="P:vesicle docking"/>
    <property type="evidence" value="ECO:0007669"/>
    <property type="project" value="TreeGrafter"/>
</dbReference>
<gene>
    <name evidence="10" type="primary">LOC115474184</name>
</gene>
<comment type="subcellular location">
    <subcellularLocation>
        <location evidence="1">Endomembrane system</location>
        <topology evidence="1">Peripheral membrane protein</topology>
    </subcellularLocation>
</comment>
<evidence type="ECO:0000256" key="6">
    <source>
        <dbReference type="SAM" id="MobiDB-lite"/>
    </source>
</evidence>
<reference evidence="10" key="1">
    <citation type="submission" date="2025-08" db="UniProtKB">
        <authorList>
            <consortium name="RefSeq"/>
        </authorList>
    </citation>
    <scope>IDENTIFICATION</scope>
</reference>
<dbReference type="GO" id="GO:0005484">
    <property type="term" value="F:SNAP receptor activity"/>
    <property type="evidence" value="ECO:0007669"/>
    <property type="project" value="InterPro"/>
</dbReference>
<dbReference type="CDD" id="cd15848">
    <property type="entry name" value="SNARE_syntaxin1-like"/>
    <property type="match status" value="1"/>
</dbReference>
<comment type="similarity">
    <text evidence="2">Belongs to the syntaxin family.</text>
</comment>